<dbReference type="Proteomes" id="UP000806378">
    <property type="component" value="Unassembled WGS sequence"/>
</dbReference>
<sequence length="85" mass="9928">MYHVSKCSFANKGKLLYKAESAEFRFHRERERERERERVVKERERRTVATARADSLVSVDFPVRKPRRGAGGGCLLQSERSGFVR</sequence>
<organism evidence="1 2">
    <name type="scientific">Corymbia citriodora subsp. variegata</name>
    <dbReference type="NCBI Taxonomy" id="360336"/>
    <lineage>
        <taxon>Eukaryota</taxon>
        <taxon>Viridiplantae</taxon>
        <taxon>Streptophyta</taxon>
        <taxon>Embryophyta</taxon>
        <taxon>Tracheophyta</taxon>
        <taxon>Spermatophyta</taxon>
        <taxon>Magnoliopsida</taxon>
        <taxon>eudicotyledons</taxon>
        <taxon>Gunneridae</taxon>
        <taxon>Pentapetalae</taxon>
        <taxon>rosids</taxon>
        <taxon>malvids</taxon>
        <taxon>Myrtales</taxon>
        <taxon>Myrtaceae</taxon>
        <taxon>Myrtoideae</taxon>
        <taxon>Eucalypteae</taxon>
        <taxon>Corymbia</taxon>
    </lineage>
</organism>
<gene>
    <name evidence="1" type="ORF">BT93_L2701</name>
</gene>
<protein>
    <submittedName>
        <fullName evidence="1">Uncharacterized protein</fullName>
    </submittedName>
</protein>
<keyword evidence="2" id="KW-1185">Reference proteome</keyword>
<comment type="caution">
    <text evidence="1">The sequence shown here is derived from an EMBL/GenBank/DDBJ whole genome shotgun (WGS) entry which is preliminary data.</text>
</comment>
<name>A0A8T0CKE5_CORYI</name>
<evidence type="ECO:0000313" key="1">
    <source>
        <dbReference type="EMBL" id="KAF7847714.1"/>
    </source>
</evidence>
<dbReference type="AlphaFoldDB" id="A0A8T0CKE5"/>
<evidence type="ECO:0000313" key="2">
    <source>
        <dbReference type="Proteomes" id="UP000806378"/>
    </source>
</evidence>
<dbReference type="EMBL" id="MU090562">
    <property type="protein sequence ID" value="KAF7847714.1"/>
    <property type="molecule type" value="Genomic_DNA"/>
</dbReference>
<proteinExistence type="predicted"/>
<dbReference type="Gramene" id="rna-gnl|WGS:JABURB|Cocit.L2701.1">
    <property type="protein sequence ID" value="cds-KAF7847714.1"/>
    <property type="gene ID" value="gene-BT93_L2701"/>
</dbReference>
<reference evidence="1" key="1">
    <citation type="submission" date="2020-05" db="EMBL/GenBank/DDBJ databases">
        <title>WGS assembly of Corymbia citriodora subspecies variegata.</title>
        <authorList>
            <person name="Barry K."/>
            <person name="Hundley H."/>
            <person name="Shu S."/>
            <person name="Jenkins J."/>
            <person name="Grimwood J."/>
            <person name="Baten A."/>
        </authorList>
    </citation>
    <scope>NUCLEOTIDE SEQUENCE</scope>
    <source>
        <strain evidence="1">CV2-018</strain>
    </source>
</reference>
<accession>A0A8T0CKE5</accession>